<evidence type="ECO:0000313" key="3">
    <source>
        <dbReference type="Proteomes" id="UP001216390"/>
    </source>
</evidence>
<organism evidence="2 3">
    <name type="scientific">Iamia majanohamensis</name>
    <dbReference type="NCBI Taxonomy" id="467976"/>
    <lineage>
        <taxon>Bacteria</taxon>
        <taxon>Bacillati</taxon>
        <taxon>Actinomycetota</taxon>
        <taxon>Acidimicrobiia</taxon>
        <taxon>Acidimicrobiales</taxon>
        <taxon>Iamiaceae</taxon>
        <taxon>Iamia</taxon>
    </lineage>
</organism>
<accession>A0AAE9Y528</accession>
<gene>
    <name evidence="2" type="ORF">PO878_18915</name>
</gene>
<evidence type="ECO:0000256" key="1">
    <source>
        <dbReference type="SAM" id="SignalP"/>
    </source>
</evidence>
<keyword evidence="3" id="KW-1185">Reference proteome</keyword>
<evidence type="ECO:0000313" key="2">
    <source>
        <dbReference type="EMBL" id="WCO66574.1"/>
    </source>
</evidence>
<protein>
    <recommendedName>
        <fullName evidence="4">Lipoprotein</fullName>
    </recommendedName>
</protein>
<dbReference type="EMBL" id="CP116942">
    <property type="protein sequence ID" value="WCO66574.1"/>
    <property type="molecule type" value="Genomic_DNA"/>
</dbReference>
<sequence>MRRPIALAAVAAALLAGTGCSYVFGETPVDNISSLSFRNSRSETVIVSYELKPEQVDPTYSGPRVLTLPPGDTDSLTPFPAPDFCLVAPIVIRSQDGTELERVPEGYCWDGSPRYDRSFFDIE</sequence>
<feature type="chain" id="PRO_5041939292" description="Lipoprotein" evidence="1">
    <location>
        <begin position="26"/>
        <end position="123"/>
    </location>
</feature>
<dbReference type="AlphaFoldDB" id="A0AAE9Y528"/>
<dbReference type="KEGG" id="ima:PO878_18915"/>
<reference evidence="2" key="1">
    <citation type="submission" date="2023-01" db="EMBL/GenBank/DDBJ databases">
        <title>The diversity of Class Acidimicrobiia in South China Sea sediment environments and the proposal of Iamia marina sp. nov., a novel species of the genus Iamia.</title>
        <authorList>
            <person name="He Y."/>
            <person name="Tian X."/>
        </authorList>
    </citation>
    <scope>NUCLEOTIDE SEQUENCE</scope>
    <source>
        <strain evidence="2">DSM 19957</strain>
    </source>
</reference>
<dbReference type="Proteomes" id="UP001216390">
    <property type="component" value="Chromosome"/>
</dbReference>
<dbReference type="PROSITE" id="PS51257">
    <property type="entry name" value="PROKAR_LIPOPROTEIN"/>
    <property type="match status" value="1"/>
</dbReference>
<proteinExistence type="predicted"/>
<evidence type="ECO:0008006" key="4">
    <source>
        <dbReference type="Google" id="ProtNLM"/>
    </source>
</evidence>
<dbReference type="RefSeq" id="WP_272736097.1">
    <property type="nucleotide sequence ID" value="NZ_CP116942.1"/>
</dbReference>
<feature type="signal peptide" evidence="1">
    <location>
        <begin position="1"/>
        <end position="25"/>
    </location>
</feature>
<name>A0AAE9Y528_9ACTN</name>
<keyword evidence="1" id="KW-0732">Signal</keyword>